<reference evidence="11" key="1">
    <citation type="journal article" date="2019" name="Int. J. Syst. Evol. Microbiol.">
        <title>The Global Catalogue of Microorganisms (GCM) 10K type strain sequencing project: providing services to taxonomists for standard genome sequencing and annotation.</title>
        <authorList>
            <consortium name="The Broad Institute Genomics Platform"/>
            <consortium name="The Broad Institute Genome Sequencing Center for Infectious Disease"/>
            <person name="Wu L."/>
            <person name="Ma J."/>
        </authorList>
    </citation>
    <scope>NUCLEOTIDE SEQUENCE [LARGE SCALE GENOMIC DNA]</scope>
    <source>
        <strain evidence="11">JCM 13378</strain>
    </source>
</reference>
<keyword evidence="11" id="KW-1185">Reference proteome</keyword>
<keyword evidence="5 7" id="KW-0472">Membrane</keyword>
<feature type="signal peptide" evidence="8">
    <location>
        <begin position="1"/>
        <end position="26"/>
    </location>
</feature>
<dbReference type="InterPro" id="IPR039426">
    <property type="entry name" value="TonB-dep_rcpt-like"/>
</dbReference>
<dbReference type="PROSITE" id="PS52016">
    <property type="entry name" value="TONB_DEPENDENT_REC_3"/>
    <property type="match status" value="1"/>
</dbReference>
<dbReference type="InterPro" id="IPR057601">
    <property type="entry name" value="Oar-like_b-barrel"/>
</dbReference>
<evidence type="ECO:0000256" key="8">
    <source>
        <dbReference type="SAM" id="SignalP"/>
    </source>
</evidence>
<proteinExistence type="inferred from homology"/>
<accession>A0ABP3G952</accession>
<dbReference type="EMBL" id="BAAAEI010000001">
    <property type="protein sequence ID" value="GAA0339603.1"/>
    <property type="molecule type" value="Genomic_DNA"/>
</dbReference>
<keyword evidence="10" id="KW-0675">Receptor</keyword>
<protein>
    <submittedName>
        <fullName evidence="10">TonB-dependent receptor</fullName>
    </submittedName>
</protein>
<dbReference type="PANTHER" id="PTHR30069">
    <property type="entry name" value="TONB-DEPENDENT OUTER MEMBRANE RECEPTOR"/>
    <property type="match status" value="1"/>
</dbReference>
<gene>
    <name evidence="10" type="ORF">GCM10009092_00090</name>
</gene>
<comment type="similarity">
    <text evidence="7">Belongs to the TonB-dependent receptor family.</text>
</comment>
<evidence type="ECO:0000313" key="10">
    <source>
        <dbReference type="EMBL" id="GAA0339603.1"/>
    </source>
</evidence>
<feature type="chain" id="PRO_5047435835" evidence="8">
    <location>
        <begin position="27"/>
        <end position="974"/>
    </location>
</feature>
<dbReference type="Pfam" id="PF25183">
    <property type="entry name" value="OMP_b-brl_4"/>
    <property type="match status" value="2"/>
</dbReference>
<evidence type="ECO:0000259" key="9">
    <source>
        <dbReference type="Pfam" id="PF25183"/>
    </source>
</evidence>
<dbReference type="SUPFAM" id="SSF56935">
    <property type="entry name" value="Porins"/>
    <property type="match status" value="1"/>
</dbReference>
<dbReference type="Gene3D" id="2.40.170.20">
    <property type="entry name" value="TonB-dependent receptor, beta-barrel domain"/>
    <property type="match status" value="1"/>
</dbReference>
<evidence type="ECO:0000256" key="3">
    <source>
        <dbReference type="ARBA" id="ARBA00022452"/>
    </source>
</evidence>
<dbReference type="Proteomes" id="UP001501757">
    <property type="component" value="Unassembled WGS sequence"/>
</dbReference>
<evidence type="ECO:0000256" key="1">
    <source>
        <dbReference type="ARBA" id="ARBA00004571"/>
    </source>
</evidence>
<organism evidence="10 11">
    <name type="scientific">Bowmanella denitrificans</name>
    <dbReference type="NCBI Taxonomy" id="366582"/>
    <lineage>
        <taxon>Bacteria</taxon>
        <taxon>Pseudomonadati</taxon>
        <taxon>Pseudomonadota</taxon>
        <taxon>Gammaproteobacteria</taxon>
        <taxon>Alteromonadales</taxon>
        <taxon>Alteromonadaceae</taxon>
        <taxon>Bowmanella</taxon>
    </lineage>
</organism>
<dbReference type="Gene3D" id="2.170.130.10">
    <property type="entry name" value="TonB-dependent receptor, plug domain"/>
    <property type="match status" value="1"/>
</dbReference>
<feature type="domain" description="TonB-dependent transporter Oar-like beta-barrel" evidence="9">
    <location>
        <begin position="578"/>
        <end position="942"/>
    </location>
</feature>
<feature type="domain" description="TonB-dependent transporter Oar-like beta-barrel" evidence="9">
    <location>
        <begin position="330"/>
        <end position="566"/>
    </location>
</feature>
<evidence type="ECO:0000256" key="4">
    <source>
        <dbReference type="ARBA" id="ARBA00022692"/>
    </source>
</evidence>
<dbReference type="PANTHER" id="PTHR30069:SF46">
    <property type="entry name" value="OAR PROTEIN"/>
    <property type="match status" value="1"/>
</dbReference>
<evidence type="ECO:0000256" key="2">
    <source>
        <dbReference type="ARBA" id="ARBA00022448"/>
    </source>
</evidence>
<evidence type="ECO:0000313" key="11">
    <source>
        <dbReference type="Proteomes" id="UP001501757"/>
    </source>
</evidence>
<keyword evidence="2 7" id="KW-0813">Transport</keyword>
<keyword evidence="3 7" id="KW-1134">Transmembrane beta strand</keyword>
<keyword evidence="6 7" id="KW-0998">Cell outer membrane</keyword>
<evidence type="ECO:0000256" key="6">
    <source>
        <dbReference type="ARBA" id="ARBA00023237"/>
    </source>
</evidence>
<dbReference type="Pfam" id="PF13620">
    <property type="entry name" value="CarboxypepD_reg"/>
    <property type="match status" value="1"/>
</dbReference>
<dbReference type="SUPFAM" id="SSF49452">
    <property type="entry name" value="Starch-binding domain-like"/>
    <property type="match status" value="1"/>
</dbReference>
<keyword evidence="4 7" id="KW-0812">Transmembrane</keyword>
<keyword evidence="8" id="KW-0732">Signal</keyword>
<comment type="caution">
    <text evidence="10">The sequence shown here is derived from an EMBL/GenBank/DDBJ whole genome shotgun (WGS) entry which is preliminary data.</text>
</comment>
<dbReference type="Gene3D" id="2.60.40.1120">
    <property type="entry name" value="Carboxypeptidase-like, regulatory domain"/>
    <property type="match status" value="1"/>
</dbReference>
<evidence type="ECO:0000256" key="5">
    <source>
        <dbReference type="ARBA" id="ARBA00023136"/>
    </source>
</evidence>
<dbReference type="InterPro" id="IPR036942">
    <property type="entry name" value="Beta-barrel_TonB_sf"/>
</dbReference>
<sequence length="974" mass="105458">MKKTFNRHLTALAITAALGISSSVLAAGSSTGSITGSVSGQLSSDIAVLVKNPATGFERTITLDSDGTFRFPQLAIGDYEISVVQAGAVLDTRNIRVTVGSTADARFELARNDMEVISVVAARVSAVDLNASDSGLTIGEAEFDRLPVGRTVTAITLLAPGTVQGESRFGNLASFSGSSVAENVCYINGMNVTDPEKGLGCGTVPFEFYKEFQVKTGGYSAQYGRSTGGVINAVTKSGTNEFEFGATAYYTPDYLGDGQVVKNINGTVYKDTTSNEYTELNVTLSAGGPIIEDNLFFYAMYNPRKSERNYAYPSSVGGLRTRADTYFHDDERSDAFWGLKLDWEINDRNRLSYFGFSDDSTNERTRTAYSTVTHAKDPTANSSLVELKEGGATHTLTFNSDITDDFSMSVLAGRFKTDLSIIPSDSDCPLVADNRPVPTATGCGSGAAVDNNELQRDALRIDFEWALDNHLIRFGYDKETIEAEHTTVPAGGASYTYGQVGAGAIIQGTDYTNNTGGPLDYVAKRVFTGGGKFKTENYAYYIEDVWSVTDQLNLTLGIRSDVATNYGKTGVAFVKLDDQIAPRLGLTYDPSGDGSSKIFANYGEYFFPVPINTNYRTASGIADMTEYLTFSSINGADGTPSGTSLLDTNVNGTGSIPDPGLSAAPEYSAQSLKEYIVGYQTEFNDEYSGTVRATYRTTDNMGDDYCGEEIDPSNQGAICTLFNPGKGHTFAQDVDGDGKIDPGSQRYYTAEELGIPEGKRDYSSVQFELVHRSENLMWTAQYVWSHSYGNNEGGVNSDNLQTDTGVSSFLDFKASAIGANGNLPNDRRHAFKFYGSYSINDDLSVGWNASLIDGRPLSIRGRSFPTDLGYLQPPYGDTYYVFNAATQQYVFNSRGSAGRSPWVFSLDASMTYQFNIGEMDGRVSLDVFNLLDTSQTLAVNELAETQSGTPNPFYGLPMNMQTPRQLRLGLNLAF</sequence>
<name>A0ABP3G952_9ALTE</name>
<evidence type="ECO:0000256" key="7">
    <source>
        <dbReference type="PROSITE-ProRule" id="PRU01360"/>
    </source>
</evidence>
<dbReference type="InterPro" id="IPR037066">
    <property type="entry name" value="Plug_dom_sf"/>
</dbReference>
<comment type="subcellular location">
    <subcellularLocation>
        <location evidence="1 7">Cell outer membrane</location>
        <topology evidence="1 7">Multi-pass membrane protein</topology>
    </subcellularLocation>
</comment>
<dbReference type="InterPro" id="IPR013784">
    <property type="entry name" value="Carb-bd-like_fold"/>
</dbReference>
<dbReference type="RefSeq" id="WP_343840161.1">
    <property type="nucleotide sequence ID" value="NZ_BAAAEI010000001.1"/>
</dbReference>